<comment type="caution">
    <text evidence="2">The sequence shown here is derived from an EMBL/GenBank/DDBJ whole genome shotgun (WGS) entry which is preliminary data.</text>
</comment>
<evidence type="ECO:0000256" key="1">
    <source>
        <dbReference type="SAM" id="MobiDB-lite"/>
    </source>
</evidence>
<sequence length="151" mass="15950">MAIPPSRSPDRFNGARGHPESSLECARVGYLSQIEGASSKAARGVNGDGSASQRISIGVAEFEDRKGRRTTAKSGAQLIDSHCTTAQWHADIHGTRSWLSSTGTLARQARALGPVAPTPETVRVSTVTSPDHTTFARSSQALPSSLLPEIE</sequence>
<proteinExistence type="predicted"/>
<evidence type="ECO:0000313" key="3">
    <source>
        <dbReference type="Proteomes" id="UP001172102"/>
    </source>
</evidence>
<name>A0AA40E9X9_9PEZI</name>
<feature type="compositionally biased region" description="Polar residues" evidence="1">
    <location>
        <begin position="128"/>
        <end position="143"/>
    </location>
</feature>
<accession>A0AA40E9X9</accession>
<keyword evidence="3" id="KW-1185">Reference proteome</keyword>
<dbReference type="EMBL" id="JAUKUA010000001">
    <property type="protein sequence ID" value="KAK0730477.1"/>
    <property type="molecule type" value="Genomic_DNA"/>
</dbReference>
<evidence type="ECO:0000313" key="2">
    <source>
        <dbReference type="EMBL" id="KAK0730477.1"/>
    </source>
</evidence>
<feature type="region of interest" description="Disordered" evidence="1">
    <location>
        <begin position="1"/>
        <end position="22"/>
    </location>
</feature>
<dbReference type="Proteomes" id="UP001172102">
    <property type="component" value="Unassembled WGS sequence"/>
</dbReference>
<feature type="region of interest" description="Disordered" evidence="1">
    <location>
        <begin position="128"/>
        <end position="151"/>
    </location>
</feature>
<dbReference type="AlphaFoldDB" id="A0AA40E9X9"/>
<gene>
    <name evidence="2" type="ORF">B0H67DRAFT_638976</name>
</gene>
<organism evidence="2 3">
    <name type="scientific">Lasiosphaeris hirsuta</name>
    <dbReference type="NCBI Taxonomy" id="260670"/>
    <lineage>
        <taxon>Eukaryota</taxon>
        <taxon>Fungi</taxon>
        <taxon>Dikarya</taxon>
        <taxon>Ascomycota</taxon>
        <taxon>Pezizomycotina</taxon>
        <taxon>Sordariomycetes</taxon>
        <taxon>Sordariomycetidae</taxon>
        <taxon>Sordariales</taxon>
        <taxon>Lasiosphaeriaceae</taxon>
        <taxon>Lasiosphaeris</taxon>
    </lineage>
</organism>
<reference evidence="2" key="1">
    <citation type="submission" date="2023-06" db="EMBL/GenBank/DDBJ databases">
        <title>Genome-scale phylogeny and comparative genomics of the fungal order Sordariales.</title>
        <authorList>
            <consortium name="Lawrence Berkeley National Laboratory"/>
            <person name="Hensen N."/>
            <person name="Bonometti L."/>
            <person name="Westerberg I."/>
            <person name="Brannstrom I.O."/>
            <person name="Guillou S."/>
            <person name="Cros-Aarteil S."/>
            <person name="Calhoun S."/>
            <person name="Haridas S."/>
            <person name="Kuo A."/>
            <person name="Mondo S."/>
            <person name="Pangilinan J."/>
            <person name="Riley R."/>
            <person name="Labutti K."/>
            <person name="Andreopoulos B."/>
            <person name="Lipzen A."/>
            <person name="Chen C."/>
            <person name="Yanf M."/>
            <person name="Daum C."/>
            <person name="Ng V."/>
            <person name="Clum A."/>
            <person name="Steindorff A."/>
            <person name="Ohm R."/>
            <person name="Martin F."/>
            <person name="Silar P."/>
            <person name="Natvig D."/>
            <person name="Lalanne C."/>
            <person name="Gautier V."/>
            <person name="Ament-Velasquez S.L."/>
            <person name="Kruys A."/>
            <person name="Hutchinson M.I."/>
            <person name="Powell A.J."/>
            <person name="Barry K."/>
            <person name="Miller A.N."/>
            <person name="Grigoriev I.V."/>
            <person name="Debuchy R."/>
            <person name="Gladieux P."/>
            <person name="Thoren M.H."/>
            <person name="Johannesson H."/>
        </authorList>
    </citation>
    <scope>NUCLEOTIDE SEQUENCE</scope>
    <source>
        <strain evidence="2">SMH4607-1</strain>
    </source>
</reference>
<protein>
    <submittedName>
        <fullName evidence="2">Uncharacterized protein</fullName>
    </submittedName>
</protein>